<reference evidence="2 3" key="1">
    <citation type="submission" date="2017-02" db="EMBL/GenBank/DDBJ databases">
        <authorList>
            <person name="Peterson S.W."/>
        </authorList>
    </citation>
    <scope>NUCLEOTIDE SEQUENCE [LARGE SCALE GENOMIC DNA]</scope>
    <source>
        <strain evidence="2 3">M1</strain>
    </source>
</reference>
<feature type="transmembrane region" description="Helical" evidence="1">
    <location>
        <begin position="419"/>
        <end position="442"/>
    </location>
</feature>
<dbReference type="GO" id="GO:0016020">
    <property type="term" value="C:membrane"/>
    <property type="evidence" value="ECO:0007669"/>
    <property type="project" value="InterPro"/>
</dbReference>
<feature type="transmembrane region" description="Helical" evidence="1">
    <location>
        <begin position="134"/>
        <end position="155"/>
    </location>
</feature>
<feature type="transmembrane region" description="Helical" evidence="1">
    <location>
        <begin position="359"/>
        <end position="379"/>
    </location>
</feature>
<feature type="transmembrane region" description="Helical" evidence="1">
    <location>
        <begin position="295"/>
        <end position="317"/>
    </location>
</feature>
<dbReference type="Proteomes" id="UP000190285">
    <property type="component" value="Unassembled WGS sequence"/>
</dbReference>
<organism evidence="2 3">
    <name type="scientific">Maledivibacter halophilus</name>
    <dbReference type="NCBI Taxonomy" id="36842"/>
    <lineage>
        <taxon>Bacteria</taxon>
        <taxon>Bacillati</taxon>
        <taxon>Bacillota</taxon>
        <taxon>Clostridia</taxon>
        <taxon>Peptostreptococcales</taxon>
        <taxon>Caminicellaceae</taxon>
        <taxon>Maledivibacter</taxon>
    </lineage>
</organism>
<keyword evidence="3" id="KW-1185">Reference proteome</keyword>
<sequence>MNFGPYDMLMDFGIMSILLFVAQVIRAKVKFVQNMYLPASMIAGFLGLFLGSQFLNILPFSGNIASYPYMMIVVLFAGLFLGNNEKSSFKEVVNKVGDTFTLNLAAEVGQFGFAIVIGGLILTKLFPQVNHSFALLMPAGFVGGHGYAAAIGGTLKDILGWDEAITIGQTFATLGLLCGVFGGIILINIATRVKATRLIKTMGELPKSMQTGLIPKKEQNSMGLNTINSMSLDSLTWHVGLVLIATAGGYYAFYGFKRLVPNASLPMMSLSMLAGVLLQFILNRMKLAEYIDKKIMTRIGGASTDFLVGFGIASIKISVVIKYAIPILIMLLIGVVYALLFLSFIGRRLFHNFWFERSIFIYGWITGVVAMGVTLLRIVDPEFKTEALEDYGMAYVFISFIELFIVSVVPLFVAKGQGLIAGVILLIVFSALLIITATKYGVQSSSITELREGESEVIAELNNSESF</sequence>
<dbReference type="GO" id="GO:0015813">
    <property type="term" value="P:L-glutamate transmembrane transport"/>
    <property type="evidence" value="ECO:0007669"/>
    <property type="project" value="InterPro"/>
</dbReference>
<dbReference type="GO" id="GO:0015501">
    <property type="term" value="F:glutamate:sodium symporter activity"/>
    <property type="evidence" value="ECO:0007669"/>
    <property type="project" value="InterPro"/>
</dbReference>
<dbReference type="AlphaFoldDB" id="A0A1T5IJZ8"/>
<keyword evidence="1" id="KW-1133">Transmembrane helix</keyword>
<feature type="transmembrane region" description="Helical" evidence="1">
    <location>
        <begin position="391"/>
        <end position="412"/>
    </location>
</feature>
<dbReference type="EMBL" id="FUZT01000001">
    <property type="protein sequence ID" value="SKC39439.1"/>
    <property type="molecule type" value="Genomic_DNA"/>
</dbReference>
<keyword evidence="1" id="KW-0472">Membrane</keyword>
<feature type="transmembrane region" description="Helical" evidence="1">
    <location>
        <begin position="323"/>
        <end position="347"/>
    </location>
</feature>
<feature type="transmembrane region" description="Helical" evidence="1">
    <location>
        <begin position="265"/>
        <end position="283"/>
    </location>
</feature>
<dbReference type="PANTHER" id="PTHR36178">
    <property type="entry name" value="SLR0625 PROTEIN"/>
    <property type="match status" value="1"/>
</dbReference>
<accession>A0A1T5IJZ8</accession>
<evidence type="ECO:0000256" key="1">
    <source>
        <dbReference type="SAM" id="Phobius"/>
    </source>
</evidence>
<feature type="transmembrane region" description="Helical" evidence="1">
    <location>
        <begin position="64"/>
        <end position="82"/>
    </location>
</feature>
<dbReference type="PANTHER" id="PTHR36178:SF1">
    <property type="entry name" value="SODIUM_GLUTAMATE SYMPORTER"/>
    <property type="match status" value="1"/>
</dbReference>
<dbReference type="InterPro" id="IPR004445">
    <property type="entry name" value="GltS"/>
</dbReference>
<gene>
    <name evidence="2" type="ORF">SAMN02194393_00470</name>
</gene>
<dbReference type="Pfam" id="PF03616">
    <property type="entry name" value="Glt_symporter"/>
    <property type="match status" value="1"/>
</dbReference>
<dbReference type="STRING" id="36842.SAMN02194393_00470"/>
<dbReference type="OrthoDB" id="9801557at2"/>
<dbReference type="RefSeq" id="WP_079489045.1">
    <property type="nucleotide sequence ID" value="NZ_FUZT01000001.1"/>
</dbReference>
<keyword evidence="1" id="KW-0812">Transmembrane</keyword>
<feature type="transmembrane region" description="Helical" evidence="1">
    <location>
        <begin position="102"/>
        <end position="122"/>
    </location>
</feature>
<feature type="transmembrane region" description="Helical" evidence="1">
    <location>
        <begin position="235"/>
        <end position="253"/>
    </location>
</feature>
<proteinExistence type="predicted"/>
<feature type="transmembrane region" description="Helical" evidence="1">
    <location>
        <begin position="37"/>
        <end position="57"/>
    </location>
</feature>
<feature type="transmembrane region" description="Helical" evidence="1">
    <location>
        <begin position="167"/>
        <end position="190"/>
    </location>
</feature>
<protein>
    <submittedName>
        <fullName evidence="2">Glutamate:Na+ symporter, ESS family</fullName>
    </submittedName>
</protein>
<name>A0A1T5IJZ8_9FIRM</name>
<evidence type="ECO:0000313" key="3">
    <source>
        <dbReference type="Proteomes" id="UP000190285"/>
    </source>
</evidence>
<evidence type="ECO:0000313" key="2">
    <source>
        <dbReference type="EMBL" id="SKC39439.1"/>
    </source>
</evidence>